<feature type="region of interest" description="Disordered" evidence="11">
    <location>
        <begin position="421"/>
        <end position="454"/>
    </location>
</feature>
<gene>
    <name evidence="13" type="ORF">C0Q70_11590</name>
</gene>
<dbReference type="OrthoDB" id="294251at2759"/>
<evidence type="ECO:0000256" key="8">
    <source>
        <dbReference type="ARBA" id="ARBA00059926"/>
    </source>
</evidence>
<comment type="subunit">
    <text evidence="9">Interacts with EPS8.</text>
</comment>
<dbReference type="Pfam" id="PF00566">
    <property type="entry name" value="RabGAP-TBC"/>
    <property type="match status" value="1"/>
</dbReference>
<comment type="function">
    <text evidence="8">Acts as a GTPase-activating protein for RAB5A and RAB43. Involved in receptor trafficking. In complex with EPS8 inhibits internalization of EGFR. Involved in retrograde transport from the endocytic pathway to the Golgi apparatus. Involved in the transport of Shiga toxin from early and recycling endosomes to the trans-Golgi network. Required for structural integrity of the Golgi complex.</text>
</comment>
<sequence>MMIKSLVIGLKCLNKASSTLTELEEIQRAAKERADIVAKYDKGREEGAQIDPWEDPAFEVYHVTDRYGFIHEHALPAVPDAVEAKHRQVELDRTQKWVKMLKNWDKYYPGEKLVRRVYKGIPDRLRGEVWSRLLSVNKIKAEQEGIYQKMRQRARSRSTSIRQIDLDVNRTYRNHIMFRERYGVKQQALFHVLAAYSVYNTEVGYCQGMSEIAALLLMYLNEEDAFWGMSQLFVSEKHTMHGFFIPGFPKLLRFQEHHDNVLKKFVPKIRRHLEKNEIFPSYYSIKWFLQCFLDRTPFHLTLRLWDIYVLEGDRLLVAMAYCVMKVHRRRIMKMAMDELSEFFQISLEKDFLYEDDVVIEQLQLCQEELRKAKMDLPPRPRLNESPTLPFGLDIQPSIEQLIGRRTAESIDEHFRRNPRSGKAAYFRKKNSNNLNTPEMPRSRGDTRSIQSSRFSDYSLGDQSSYYDTAANSRISLADQSRASIQSSRTSFADVSEMGSMTLTYGGVPAFPDDLGSADATTPTTPTPKGMATPTPVSAAASSFQTESNTMEESMEAEGGARSPASINSDYDNVNGSYDDGPPLVINQGIPISKSDGFMGGRGTSIDTEMKVVNGHNGRMTSQMKMTRTENDIHQARGYDRMDTNERELQNGMYVEKHRSHQVSTTTTTRMRTVFTRQVEKTSHV</sequence>
<dbReference type="FunFam" id="1.10.472.80:FF:000019">
    <property type="entry name" value="USP6 N-terminal like"/>
    <property type="match status" value="1"/>
</dbReference>
<keyword evidence="3" id="KW-0343">GTPase activation</keyword>
<organism evidence="13 14">
    <name type="scientific">Pomacea canaliculata</name>
    <name type="common">Golden apple snail</name>
    <dbReference type="NCBI Taxonomy" id="400727"/>
    <lineage>
        <taxon>Eukaryota</taxon>
        <taxon>Metazoa</taxon>
        <taxon>Spiralia</taxon>
        <taxon>Lophotrochozoa</taxon>
        <taxon>Mollusca</taxon>
        <taxon>Gastropoda</taxon>
        <taxon>Caenogastropoda</taxon>
        <taxon>Architaenioglossa</taxon>
        <taxon>Ampullarioidea</taxon>
        <taxon>Ampullariidae</taxon>
        <taxon>Pomacea</taxon>
    </lineage>
</organism>
<dbReference type="PANTHER" id="PTHR47219:SF19">
    <property type="entry name" value="USP6 N-TERMINAL-LIKE PROTEIN ISOFORM X1"/>
    <property type="match status" value="1"/>
</dbReference>
<keyword evidence="4" id="KW-0597">Phosphoprotein</keyword>
<evidence type="ECO:0000313" key="14">
    <source>
        <dbReference type="Proteomes" id="UP000245119"/>
    </source>
</evidence>
<evidence type="ECO:0000256" key="2">
    <source>
        <dbReference type="ARBA" id="ARBA00004555"/>
    </source>
</evidence>
<name>A0A2T7P6H4_POMCA</name>
<dbReference type="InterPro" id="IPR050302">
    <property type="entry name" value="Rab_GAP_TBC_domain"/>
</dbReference>
<feature type="compositionally biased region" description="Low complexity" evidence="11">
    <location>
        <begin position="520"/>
        <end position="535"/>
    </location>
</feature>
<keyword evidence="14" id="KW-1185">Reference proteome</keyword>
<dbReference type="SMART" id="SM00164">
    <property type="entry name" value="TBC"/>
    <property type="match status" value="1"/>
</dbReference>
<proteinExistence type="predicted"/>
<dbReference type="FunFam" id="1.10.8.270:FF:000010">
    <property type="entry name" value="Putative USP6 N-terminal-like protein"/>
    <property type="match status" value="1"/>
</dbReference>
<dbReference type="Gene3D" id="1.10.8.270">
    <property type="entry name" value="putative rabgap domain of human tbc1 domain family member 14 like domains"/>
    <property type="match status" value="1"/>
</dbReference>
<evidence type="ECO:0000313" key="13">
    <source>
        <dbReference type="EMBL" id="PVD28993.1"/>
    </source>
</evidence>
<dbReference type="SUPFAM" id="SSF47923">
    <property type="entry name" value="Ypt/Rab-GAP domain of gyp1p"/>
    <property type="match status" value="2"/>
</dbReference>
<dbReference type="InterPro" id="IPR035969">
    <property type="entry name" value="Rab-GAP_TBC_sf"/>
</dbReference>
<keyword evidence="5" id="KW-0007">Acetylation</keyword>
<reference evidence="13 14" key="1">
    <citation type="submission" date="2018-04" db="EMBL/GenBank/DDBJ databases">
        <title>The genome of golden apple snail Pomacea canaliculata provides insight into stress tolerance and invasive adaptation.</title>
        <authorList>
            <person name="Liu C."/>
            <person name="Liu B."/>
            <person name="Ren Y."/>
            <person name="Zhang Y."/>
            <person name="Wang H."/>
            <person name="Li S."/>
            <person name="Jiang F."/>
            <person name="Yin L."/>
            <person name="Zhang G."/>
            <person name="Qian W."/>
            <person name="Fan W."/>
        </authorList>
    </citation>
    <scope>NUCLEOTIDE SEQUENCE [LARGE SCALE GENOMIC DNA]</scope>
    <source>
        <strain evidence="13">SZHN2017</strain>
        <tissue evidence="13">Muscle</tissue>
    </source>
</reference>
<evidence type="ECO:0000256" key="7">
    <source>
        <dbReference type="ARBA" id="ARBA00023329"/>
    </source>
</evidence>
<dbReference type="GO" id="GO:0031410">
    <property type="term" value="C:cytoplasmic vesicle"/>
    <property type="evidence" value="ECO:0007669"/>
    <property type="project" value="UniProtKB-SubCell"/>
</dbReference>
<evidence type="ECO:0000259" key="12">
    <source>
        <dbReference type="PROSITE" id="PS50086"/>
    </source>
</evidence>
<feature type="domain" description="Rab-GAP TBC" evidence="12">
    <location>
        <begin position="120"/>
        <end position="312"/>
    </location>
</feature>
<comment type="caution">
    <text evidence="13">The sequence shown here is derived from an EMBL/GenBank/DDBJ whole genome shotgun (WGS) entry which is preliminary data.</text>
</comment>
<keyword evidence="6" id="KW-0333">Golgi apparatus</keyword>
<evidence type="ECO:0000256" key="9">
    <source>
        <dbReference type="ARBA" id="ARBA00064037"/>
    </source>
</evidence>
<dbReference type="PANTHER" id="PTHR47219">
    <property type="entry name" value="RAB GTPASE-ACTIVATING PROTEIN 1-LIKE"/>
    <property type="match status" value="1"/>
</dbReference>
<evidence type="ECO:0000256" key="6">
    <source>
        <dbReference type="ARBA" id="ARBA00023034"/>
    </source>
</evidence>
<dbReference type="GO" id="GO:0031267">
    <property type="term" value="F:small GTPase binding"/>
    <property type="evidence" value="ECO:0007669"/>
    <property type="project" value="TreeGrafter"/>
</dbReference>
<comment type="subcellular location">
    <subcellularLocation>
        <location evidence="1">Cytoplasmic vesicle</location>
    </subcellularLocation>
    <subcellularLocation>
        <location evidence="2">Golgi apparatus</location>
    </subcellularLocation>
</comment>
<evidence type="ECO:0000256" key="1">
    <source>
        <dbReference type="ARBA" id="ARBA00004541"/>
    </source>
</evidence>
<dbReference type="Proteomes" id="UP000245119">
    <property type="component" value="Linkage Group LG6"/>
</dbReference>
<dbReference type="GO" id="GO:0005794">
    <property type="term" value="C:Golgi apparatus"/>
    <property type="evidence" value="ECO:0007669"/>
    <property type="project" value="UniProtKB-SubCell"/>
</dbReference>
<dbReference type="InterPro" id="IPR000195">
    <property type="entry name" value="Rab-GAP-TBC_dom"/>
</dbReference>
<evidence type="ECO:0000256" key="3">
    <source>
        <dbReference type="ARBA" id="ARBA00022468"/>
    </source>
</evidence>
<dbReference type="FunFam" id="1.10.10.750:FF:000001">
    <property type="entry name" value="TBC1 domain family member 10A"/>
    <property type="match status" value="1"/>
</dbReference>
<accession>A0A2T7P6H4</accession>
<dbReference type="AlphaFoldDB" id="A0A2T7P6H4"/>
<dbReference type="EMBL" id="PZQS01000006">
    <property type="protein sequence ID" value="PVD28993.1"/>
    <property type="molecule type" value="Genomic_DNA"/>
</dbReference>
<evidence type="ECO:0000256" key="11">
    <source>
        <dbReference type="SAM" id="MobiDB-lite"/>
    </source>
</evidence>
<dbReference type="STRING" id="400727.A0A2T7P6H4"/>
<dbReference type="GO" id="GO:0005096">
    <property type="term" value="F:GTPase activator activity"/>
    <property type="evidence" value="ECO:0007669"/>
    <property type="project" value="UniProtKB-KW"/>
</dbReference>
<feature type="region of interest" description="Disordered" evidence="11">
    <location>
        <begin position="513"/>
        <end position="535"/>
    </location>
</feature>
<protein>
    <recommendedName>
        <fullName evidence="10">USP6 N-terminal-like protein</fullName>
    </recommendedName>
</protein>
<dbReference type="Gene3D" id="1.10.472.80">
    <property type="entry name" value="Ypt/Rab-GAP domain of gyp1p, domain 3"/>
    <property type="match status" value="1"/>
</dbReference>
<dbReference type="PROSITE" id="PS50086">
    <property type="entry name" value="TBC_RABGAP"/>
    <property type="match status" value="1"/>
</dbReference>
<evidence type="ECO:0000256" key="4">
    <source>
        <dbReference type="ARBA" id="ARBA00022553"/>
    </source>
</evidence>
<evidence type="ECO:0000256" key="5">
    <source>
        <dbReference type="ARBA" id="ARBA00022990"/>
    </source>
</evidence>
<keyword evidence="7" id="KW-0968">Cytoplasmic vesicle</keyword>
<evidence type="ECO:0000256" key="10">
    <source>
        <dbReference type="ARBA" id="ARBA00070172"/>
    </source>
</evidence>
<dbReference type="Gene3D" id="1.10.10.750">
    <property type="entry name" value="Ypt/Rab-GAP domain of gyp1p, domain 1"/>
    <property type="match status" value="1"/>
</dbReference>